<organism evidence="2 3">
    <name type="scientific">Scleroderma citrinum Foug A</name>
    <dbReference type="NCBI Taxonomy" id="1036808"/>
    <lineage>
        <taxon>Eukaryota</taxon>
        <taxon>Fungi</taxon>
        <taxon>Dikarya</taxon>
        <taxon>Basidiomycota</taxon>
        <taxon>Agaricomycotina</taxon>
        <taxon>Agaricomycetes</taxon>
        <taxon>Agaricomycetidae</taxon>
        <taxon>Boletales</taxon>
        <taxon>Sclerodermatineae</taxon>
        <taxon>Sclerodermataceae</taxon>
        <taxon>Scleroderma</taxon>
    </lineage>
</organism>
<dbReference type="InParanoid" id="A0A0C2ZQ50"/>
<evidence type="ECO:0000313" key="3">
    <source>
        <dbReference type="Proteomes" id="UP000053989"/>
    </source>
</evidence>
<reference evidence="2 3" key="1">
    <citation type="submission" date="2014-04" db="EMBL/GenBank/DDBJ databases">
        <authorList>
            <consortium name="DOE Joint Genome Institute"/>
            <person name="Kuo A."/>
            <person name="Kohler A."/>
            <person name="Nagy L.G."/>
            <person name="Floudas D."/>
            <person name="Copeland A."/>
            <person name="Barry K.W."/>
            <person name="Cichocki N."/>
            <person name="Veneault-Fourrey C."/>
            <person name="LaButti K."/>
            <person name="Lindquist E.A."/>
            <person name="Lipzen A."/>
            <person name="Lundell T."/>
            <person name="Morin E."/>
            <person name="Murat C."/>
            <person name="Sun H."/>
            <person name="Tunlid A."/>
            <person name="Henrissat B."/>
            <person name="Grigoriev I.V."/>
            <person name="Hibbett D.S."/>
            <person name="Martin F."/>
            <person name="Nordberg H.P."/>
            <person name="Cantor M.N."/>
            <person name="Hua S.X."/>
        </authorList>
    </citation>
    <scope>NUCLEOTIDE SEQUENCE [LARGE SCALE GENOMIC DNA]</scope>
    <source>
        <strain evidence="2 3">Foug A</strain>
    </source>
</reference>
<proteinExistence type="predicted"/>
<dbReference type="HOGENOM" id="CLU_2086210_0_0_1"/>
<feature type="region of interest" description="Disordered" evidence="1">
    <location>
        <begin position="29"/>
        <end position="103"/>
    </location>
</feature>
<name>A0A0C2ZQ50_9AGAM</name>
<protein>
    <submittedName>
        <fullName evidence="2">Uncharacterized protein</fullName>
    </submittedName>
</protein>
<keyword evidence="3" id="KW-1185">Reference proteome</keyword>
<gene>
    <name evidence="2" type="ORF">SCLCIDRAFT_1214062</name>
</gene>
<evidence type="ECO:0000256" key="1">
    <source>
        <dbReference type="SAM" id="MobiDB-lite"/>
    </source>
</evidence>
<evidence type="ECO:0000313" key="2">
    <source>
        <dbReference type="EMBL" id="KIM63668.1"/>
    </source>
</evidence>
<dbReference type="EMBL" id="KN822033">
    <property type="protein sequence ID" value="KIM63668.1"/>
    <property type="molecule type" value="Genomic_DNA"/>
</dbReference>
<sequence length="117" mass="12731">MTSVPNDVNFPSFETSALRLVHMLVSSALRKSPETHPSPPPPSSSAVDFQRALHRGLTPPPINHSHVSTPAAKRPHAVPDSPAHSRPICVFRGHRGQERGSGKKLWEVMTPTCVCET</sequence>
<accession>A0A0C2ZQ50</accession>
<dbReference type="Proteomes" id="UP000053989">
    <property type="component" value="Unassembled WGS sequence"/>
</dbReference>
<dbReference type="AlphaFoldDB" id="A0A0C2ZQ50"/>
<reference evidence="3" key="2">
    <citation type="submission" date="2015-01" db="EMBL/GenBank/DDBJ databases">
        <title>Evolutionary Origins and Diversification of the Mycorrhizal Mutualists.</title>
        <authorList>
            <consortium name="DOE Joint Genome Institute"/>
            <consortium name="Mycorrhizal Genomics Consortium"/>
            <person name="Kohler A."/>
            <person name="Kuo A."/>
            <person name="Nagy L.G."/>
            <person name="Floudas D."/>
            <person name="Copeland A."/>
            <person name="Barry K.W."/>
            <person name="Cichocki N."/>
            <person name="Veneault-Fourrey C."/>
            <person name="LaButti K."/>
            <person name="Lindquist E.A."/>
            <person name="Lipzen A."/>
            <person name="Lundell T."/>
            <person name="Morin E."/>
            <person name="Murat C."/>
            <person name="Riley R."/>
            <person name="Ohm R."/>
            <person name="Sun H."/>
            <person name="Tunlid A."/>
            <person name="Henrissat B."/>
            <person name="Grigoriev I.V."/>
            <person name="Hibbett D.S."/>
            <person name="Martin F."/>
        </authorList>
    </citation>
    <scope>NUCLEOTIDE SEQUENCE [LARGE SCALE GENOMIC DNA]</scope>
    <source>
        <strain evidence="3">Foug A</strain>
    </source>
</reference>